<accession>J3N8C4</accession>
<reference evidence="1" key="1">
    <citation type="journal article" date="2013" name="Nat. Commun.">
        <title>Whole-genome sequencing of Oryza brachyantha reveals mechanisms underlying Oryza genome evolution.</title>
        <authorList>
            <person name="Chen J."/>
            <person name="Huang Q."/>
            <person name="Gao D."/>
            <person name="Wang J."/>
            <person name="Lang Y."/>
            <person name="Liu T."/>
            <person name="Li B."/>
            <person name="Bai Z."/>
            <person name="Luis Goicoechea J."/>
            <person name="Liang C."/>
            <person name="Chen C."/>
            <person name="Zhang W."/>
            <person name="Sun S."/>
            <person name="Liao Y."/>
            <person name="Zhang X."/>
            <person name="Yang L."/>
            <person name="Song C."/>
            <person name="Wang M."/>
            <person name="Shi J."/>
            <person name="Liu G."/>
            <person name="Liu J."/>
            <person name="Zhou H."/>
            <person name="Zhou W."/>
            <person name="Yu Q."/>
            <person name="An N."/>
            <person name="Chen Y."/>
            <person name="Cai Q."/>
            <person name="Wang B."/>
            <person name="Liu B."/>
            <person name="Min J."/>
            <person name="Huang Y."/>
            <person name="Wu H."/>
            <person name="Li Z."/>
            <person name="Zhang Y."/>
            <person name="Yin Y."/>
            <person name="Song W."/>
            <person name="Jiang J."/>
            <person name="Jackson S.A."/>
            <person name="Wing R.A."/>
            <person name="Wang J."/>
            <person name="Chen M."/>
        </authorList>
    </citation>
    <scope>NUCLEOTIDE SEQUENCE [LARGE SCALE GENOMIC DNA]</scope>
    <source>
        <strain evidence="1">cv. IRGC 101232</strain>
    </source>
</reference>
<dbReference type="Proteomes" id="UP000006038">
    <property type="component" value="Chromosome 11"/>
</dbReference>
<protein>
    <submittedName>
        <fullName evidence="1">Uncharacterized protein</fullName>
    </submittedName>
</protein>
<sequence>TATPTIHTTLDHNDKICDLLEEFCVSGPPPPSSPNPFPPSPPMEEDGIIYAEDLGYMSTLCPSPSSDVDDLYPPE</sequence>
<name>J3N8C4_ORYBR</name>
<dbReference type="HOGENOM" id="CLU_116036_1_0_1"/>
<dbReference type="Gramene" id="OB11G20600.1">
    <property type="protein sequence ID" value="OB11G20600.1"/>
    <property type="gene ID" value="OB11G20600"/>
</dbReference>
<proteinExistence type="predicted"/>
<evidence type="ECO:0000313" key="1">
    <source>
        <dbReference type="EnsemblPlants" id="OB11G20600.1"/>
    </source>
</evidence>
<reference evidence="1" key="2">
    <citation type="submission" date="2013-04" db="UniProtKB">
        <authorList>
            <consortium name="EnsemblPlants"/>
        </authorList>
    </citation>
    <scope>IDENTIFICATION</scope>
</reference>
<organism evidence="1">
    <name type="scientific">Oryza brachyantha</name>
    <name type="common">malo sina</name>
    <dbReference type="NCBI Taxonomy" id="4533"/>
    <lineage>
        <taxon>Eukaryota</taxon>
        <taxon>Viridiplantae</taxon>
        <taxon>Streptophyta</taxon>
        <taxon>Embryophyta</taxon>
        <taxon>Tracheophyta</taxon>
        <taxon>Spermatophyta</taxon>
        <taxon>Magnoliopsida</taxon>
        <taxon>Liliopsida</taxon>
        <taxon>Poales</taxon>
        <taxon>Poaceae</taxon>
        <taxon>BOP clade</taxon>
        <taxon>Oryzoideae</taxon>
        <taxon>Oryzeae</taxon>
        <taxon>Oryzinae</taxon>
        <taxon>Oryza</taxon>
    </lineage>
</organism>
<keyword evidence="2" id="KW-1185">Reference proteome</keyword>
<evidence type="ECO:0000313" key="2">
    <source>
        <dbReference type="Proteomes" id="UP000006038"/>
    </source>
</evidence>
<dbReference type="EnsemblPlants" id="OB11G20600.1">
    <property type="protein sequence ID" value="OB11G20600.1"/>
    <property type="gene ID" value="OB11G20600"/>
</dbReference>
<dbReference type="AlphaFoldDB" id="J3N8C4"/>
<dbReference type="OMA" id="DHNDKIC"/>